<comment type="caution">
    <text evidence="1">The sequence shown here is derived from an EMBL/GenBank/DDBJ whole genome shotgun (WGS) entry which is preliminary data.</text>
</comment>
<gene>
    <name evidence="1" type="ORF">V6N11_013838</name>
</gene>
<keyword evidence="2" id="KW-1185">Reference proteome</keyword>
<proteinExistence type="predicted"/>
<organism evidence="1 2">
    <name type="scientific">Hibiscus sabdariffa</name>
    <name type="common">roselle</name>
    <dbReference type="NCBI Taxonomy" id="183260"/>
    <lineage>
        <taxon>Eukaryota</taxon>
        <taxon>Viridiplantae</taxon>
        <taxon>Streptophyta</taxon>
        <taxon>Embryophyta</taxon>
        <taxon>Tracheophyta</taxon>
        <taxon>Spermatophyta</taxon>
        <taxon>Magnoliopsida</taxon>
        <taxon>eudicotyledons</taxon>
        <taxon>Gunneridae</taxon>
        <taxon>Pentapetalae</taxon>
        <taxon>rosids</taxon>
        <taxon>malvids</taxon>
        <taxon>Malvales</taxon>
        <taxon>Malvaceae</taxon>
        <taxon>Malvoideae</taxon>
        <taxon>Hibiscus</taxon>
    </lineage>
</organism>
<protein>
    <submittedName>
        <fullName evidence="1">Uncharacterized protein</fullName>
    </submittedName>
</protein>
<name>A0ABR2N9W8_9ROSI</name>
<dbReference type="Proteomes" id="UP001396334">
    <property type="component" value="Unassembled WGS sequence"/>
</dbReference>
<evidence type="ECO:0000313" key="1">
    <source>
        <dbReference type="EMBL" id="KAK8972970.1"/>
    </source>
</evidence>
<accession>A0ABR2N9W8</accession>
<sequence length="132" mass="14272">MIPTRNKRNMPAYVAIGNENAANQIQSRLPHHESPELPKLSLISKASTESIAQPEFSSKSDEQLVSKPLPKLLVYQRRLKPSTNVGSLSTGQESPACSSAGVDYAVPLSSSADAQSSGSFFFSGKAFFSFFF</sequence>
<evidence type="ECO:0000313" key="2">
    <source>
        <dbReference type="Proteomes" id="UP001396334"/>
    </source>
</evidence>
<reference evidence="1 2" key="1">
    <citation type="journal article" date="2024" name="G3 (Bethesda)">
        <title>Genome assembly of Hibiscus sabdariffa L. provides insights into metabolisms of medicinal natural products.</title>
        <authorList>
            <person name="Kim T."/>
        </authorList>
    </citation>
    <scope>NUCLEOTIDE SEQUENCE [LARGE SCALE GENOMIC DNA]</scope>
    <source>
        <strain evidence="1">TK-2024</strain>
        <tissue evidence="1">Old leaves</tissue>
    </source>
</reference>
<dbReference type="EMBL" id="JBBPBN010000197">
    <property type="protein sequence ID" value="KAK8972970.1"/>
    <property type="molecule type" value="Genomic_DNA"/>
</dbReference>